<gene>
    <name evidence="1" type="ORF">S01H1_15118</name>
</gene>
<proteinExistence type="predicted"/>
<evidence type="ECO:0000313" key="1">
    <source>
        <dbReference type="EMBL" id="GAF70757.1"/>
    </source>
</evidence>
<sequence>DGTDPDTLSDLIDCESGDITMLDILRGALVTNDDGEYALNVVSLS</sequence>
<dbReference type="AlphaFoldDB" id="X0S4A0"/>
<accession>X0S4A0</accession>
<organism evidence="1">
    <name type="scientific">marine sediment metagenome</name>
    <dbReference type="NCBI Taxonomy" id="412755"/>
    <lineage>
        <taxon>unclassified sequences</taxon>
        <taxon>metagenomes</taxon>
        <taxon>ecological metagenomes</taxon>
    </lineage>
</organism>
<name>X0S4A0_9ZZZZ</name>
<protein>
    <submittedName>
        <fullName evidence="1">Uncharacterized protein</fullName>
    </submittedName>
</protein>
<reference evidence="1" key="1">
    <citation type="journal article" date="2014" name="Front. Microbiol.">
        <title>High frequency of phylogenetically diverse reductive dehalogenase-homologous genes in deep subseafloor sedimentary metagenomes.</title>
        <authorList>
            <person name="Kawai M."/>
            <person name="Futagami T."/>
            <person name="Toyoda A."/>
            <person name="Takaki Y."/>
            <person name="Nishi S."/>
            <person name="Hori S."/>
            <person name="Arai W."/>
            <person name="Tsubouchi T."/>
            <person name="Morono Y."/>
            <person name="Uchiyama I."/>
            <person name="Ito T."/>
            <person name="Fujiyama A."/>
            <person name="Inagaki F."/>
            <person name="Takami H."/>
        </authorList>
    </citation>
    <scope>NUCLEOTIDE SEQUENCE</scope>
    <source>
        <strain evidence="1">Expedition CK06-06</strain>
    </source>
</reference>
<feature type="non-terminal residue" evidence="1">
    <location>
        <position position="1"/>
    </location>
</feature>
<comment type="caution">
    <text evidence="1">The sequence shown here is derived from an EMBL/GenBank/DDBJ whole genome shotgun (WGS) entry which is preliminary data.</text>
</comment>
<dbReference type="EMBL" id="BARS01007890">
    <property type="protein sequence ID" value="GAF70757.1"/>
    <property type="molecule type" value="Genomic_DNA"/>
</dbReference>